<name>A0ACC2IN81_9PLEO</name>
<proteinExistence type="predicted"/>
<dbReference type="Proteomes" id="UP001153331">
    <property type="component" value="Unassembled WGS sequence"/>
</dbReference>
<evidence type="ECO:0000313" key="1">
    <source>
        <dbReference type="EMBL" id="KAJ8116579.1"/>
    </source>
</evidence>
<accession>A0ACC2IN81</accession>
<keyword evidence="2" id="KW-1185">Reference proteome</keyword>
<organism evidence="1 2">
    <name type="scientific">Boeremia exigua</name>
    <dbReference type="NCBI Taxonomy" id="749465"/>
    <lineage>
        <taxon>Eukaryota</taxon>
        <taxon>Fungi</taxon>
        <taxon>Dikarya</taxon>
        <taxon>Ascomycota</taxon>
        <taxon>Pezizomycotina</taxon>
        <taxon>Dothideomycetes</taxon>
        <taxon>Pleosporomycetidae</taxon>
        <taxon>Pleosporales</taxon>
        <taxon>Pleosporineae</taxon>
        <taxon>Didymellaceae</taxon>
        <taxon>Boeremia</taxon>
    </lineage>
</organism>
<evidence type="ECO:0000313" key="2">
    <source>
        <dbReference type="Proteomes" id="UP001153331"/>
    </source>
</evidence>
<gene>
    <name evidence="1" type="ORF">OPT61_g2025</name>
</gene>
<comment type="caution">
    <text evidence="1">The sequence shown here is derived from an EMBL/GenBank/DDBJ whole genome shotgun (WGS) entry which is preliminary data.</text>
</comment>
<dbReference type="EMBL" id="JAPHNI010000088">
    <property type="protein sequence ID" value="KAJ8116579.1"/>
    <property type="molecule type" value="Genomic_DNA"/>
</dbReference>
<protein>
    <submittedName>
        <fullName evidence="1">Uncharacterized protein</fullName>
    </submittedName>
</protein>
<sequence length="3125" mass="352897">MAAAGGQYPSAKAITYLVNHIVLPPQLPQADDFNAENERCLLETSLNALKALRSFATAQHDIALTHAILTIENLQRGQDSFGNVSETELCKLLGELSRGENKGSIPLEIKAQNAGVLISSDGSEVTFEFFELSPDNKSAMLKGRLVRTFPAFAASISTTKLQDTNLQKTLADTLAKMSTQTAPGFQPIVRKAGQDHDEERDTTHPGMVTDYFLNIIAALGKTTLVTRITKNTREEVLWDNCKQPWRRSPLWLLLRVTLQLLFNRQSPKQSIADGLYKVFVVQLLSSTLGYAQNYWHSSGSEPIHAINAKILRRVRKLEASSQLDCVTPSWIDSIQACMEEAFAYMNTKWNNEIQDPAANLKTINLRWLQPKNALDMALPELDTFLDEIKAREAVPTGCDFNPGPELPAFASTEVPWNFTASDDYKPYRLAAMESWVEHHLQSWLESHRNNPNTCQQLYQLMTAYYSCASRAYEGVPTSTSVMYLTILEIWVACDKSACGLFPLISIYDPEVRVIEMQCLTLPLRAQMQRLHAVETYVQSRERSATDRTSPYRDFGNGSSFAVRYFRKSSQLQGVLQEIKEAASKKREAKCKELAALKSQYKNLMDQHNKAQCEFVQIVTDHYHGYTETVHSRYCTRCSLKEKADGLTINIFEWPLSSKPTIAQATVFELKIPATYSAWRDASLFVISNVLGFKHTFTNTPQNSYTLGNHADLSHMLDSDYHSRRIFPLSTVKPHLVTHRKQKKAIQNLQVEEVCLENGLQYNYYDATTGAWTAPREPNGELPLKCTLTMPVRSKALERFLSKPPSAPDGVQPNEVIASLSECPPHLSLEEYKAFGTLPYGRNIFYSTVLTQLAAPTLNFSSVETQCLLSQTMTQVGLPDGTVQRISHLILSDPDFGSAMMTQLEIAASRVEKNWESWRAMSTFVQLACRITNLTTSSDVRQRSLRFIHKVRSISIAWFHRLKDRATSSTNDEQRVELLARATEIALFGTTTFDVEDEFVDDTLDQHDAVSSLLQFSIAVQENEDLISSGECLQKSAVQAWRALMYRILPKLRNAILRDSAAINQAVLRCWANFQPHSNALWSMVDGSHQHWLTILSGELPVHVNLLTGQLLVNGLPLTRLPSEYLSHPVYQPLFSGSALEVVPTDEPGMRFSAKTTYHEHKLHFGMAASDMLVVAICGSNKFELIPERVFTSQMPQAFVTSYIHWYEYDTGNVAFRPRHQPWNTANSGQWYLERHGSSWRLHRGSETLMNMKSGDTRTVSSLFRSVENAQYIHVSHDTILQSITIELPRLKLDFRISDGEDQICSRQYRGMILDEDQRIGTLIGLTSKLVLRHTSTPNDRIVLIPEGALSYRKTLSHHLSVSISRQNGTAIHAYQLDTTLGRVLDSGAMQSKLLLCLLHALTSHSLCDPLTQYTGTESALTILRSSAVRSFRSLQPQNVALLNQIANLSPKRGFYPQCERVMQQIGWDPNLSSGSQHGEFQVLVREIFDHEKRMSLFHSEDVFQGLERKDLAWMSAIDPDLHARANNRSSTFLVANFGADCFTFQFDAHYAARDRQSDSDRGQKAFLTASMLLREQPLLDQPVTQFRVYQDHFHGNDARGLTNRDLPTLQYDSKWLGSPSPLVQDLWTEIHQYLATHPVSGNKFDILVWLATMAYASKADMNIVRAFVMMYRLSQPAYNQIPSKPLYYLFQGSSFKVSEIQSAANYGSRSYNKSSESRLPKEGSETDKQHLRRIKNLFNDRKKTAVQTFVTALQVQWPCEYPNTPSSAHVEKYLDTASAMSRVNDLFQKWYDNRTFEQYMQNVSKFMNKLPAKPIAKPRFDVSPPYKKPRLAPSARYCSVSMIFDSMPWSHSGNAMDILAAPQRPELTHVPTSIALTEVDEGQERLDQFCKKLSVFAKTAQEERYVNNLRVSCDALRRNKDSTDTQTVLEDVHAHDKLQKYFADCEKYFTAFNRRLEHILTTTSIRSNAIAASIKPSPRLSPSFWLVQLNRDHYKSLSAQWSEVMIEYGLSVTELHRAQRLVALLDKPAELNEELKHTGHSNWVPREHPETLLLEAESGILLRPVQATISAEMIQPPGAQNTVMQLNMGEGKSSTIVPNVAANVADGKKLARVIVAKAQSRQMLEMLIAKLGGLLNRRIYHMPFSRDLRLDEKDVQTMRELYQDCLANRGILLVQPEHILSFKLMGIECLLTEKPEAARLMLDMEQWFGRVSRDIVDESDENFSVKFELIYTMGSQQSIGFAPDRWLLIQEVMGLILRFAVQVLSTLPHSIEIQHDVDGRFPRVRILNDEGADALLALLTEHIIKNGLTGLPICNQSKGTQEAILCYISIADLSAKQIQAVEQSRFWTMATTEPLLLVRGLIAGGVLRFCLSQKRWRVNYGLDSTRVPSTLLAVPYKAKDSPSPRSEFSHPDVVILLTQLSFYYGGLRDEELFDAFNHLLKSDHSSIHYDEWVRTAGRELPATFRQLSGVSIKDRFLCIQQVFPHLRYSRAAINYYLSFLVFPKAMKEFPSKVSASGWDLGAVKTNPTTGFSGTNDTLHVLPLSVKHLDLPSQSHTNALVLGYILQQETSVEKLPPRSEGSDAEHLLTAINNLNPEVRVVLDVGAQILEMDNAQVAECWLSVRKDDKTEAVVFFNDELLSVLDVDGRIEPFQTSPFAKQLDRCLVYLDEAHTRGTDLKLPRNYRAAVTLGANLTKDRLVQACMRLRKLGKGQSVVFIASQEICSKICERTDQKPDEPISVMNVLCWSISETWIDLSRSMPLWAVQGHRYETRKHLLNGSATTLSQAEEFLEDEAQTIQDRYSPSIKNTGHSLLQDLDNPSIRQIHTRCLEFQAMAFNSATLQEEQERELSPEIEEERQIERPPKMVAETHKISPSLDGLVRIGKLIRGSPGFVPAFQALSSTTAGAQYNLNQLPTELLVTQDFMRTVKIPAGCKKAEFVSDNYQRSVQWVLSVVDQACPDVVEHLIAISPFEANELYSTIIAHKKVTLHLFAPRFNASFAPLDELELFTIGRAFDKRSLSQSLTTQLNLFAGSLYLRSFAEYQALCDFLGLLRGTAGPDQHVFADGFIDPPSGVWDLKTSPVQFLRALLMKIRKEGEGVEKTHMGRLLGGVRLEECDFEPENSQP</sequence>
<reference evidence="1" key="1">
    <citation type="submission" date="2022-11" db="EMBL/GenBank/DDBJ databases">
        <title>Genome Sequence of Boeremia exigua.</title>
        <authorList>
            <person name="Buettner E."/>
        </authorList>
    </citation>
    <scope>NUCLEOTIDE SEQUENCE</scope>
    <source>
        <strain evidence="1">CU02</strain>
    </source>
</reference>